<dbReference type="Proteomes" id="UP000460221">
    <property type="component" value="Unassembled WGS sequence"/>
</dbReference>
<dbReference type="InterPro" id="IPR023753">
    <property type="entry name" value="FAD/NAD-binding_dom"/>
</dbReference>
<dbReference type="PRINTS" id="PR00368">
    <property type="entry name" value="FADPNR"/>
</dbReference>
<dbReference type="SUPFAM" id="SSF51905">
    <property type="entry name" value="FAD/NAD(P)-binding domain"/>
    <property type="match status" value="2"/>
</dbReference>
<dbReference type="PRINTS" id="PR00411">
    <property type="entry name" value="PNDRDTASEI"/>
</dbReference>
<dbReference type="Pfam" id="PF14759">
    <property type="entry name" value="Reductase_C"/>
    <property type="match status" value="1"/>
</dbReference>
<dbReference type="InterPro" id="IPR016156">
    <property type="entry name" value="FAD/NAD-linked_Rdtase_dimer_sf"/>
</dbReference>
<evidence type="ECO:0000256" key="3">
    <source>
        <dbReference type="ARBA" id="ARBA00022827"/>
    </source>
</evidence>
<evidence type="ECO:0000313" key="8">
    <source>
        <dbReference type="EMBL" id="MTD12614.1"/>
    </source>
</evidence>
<organism evidence="8 9">
    <name type="scientific">Nakamurella alba</name>
    <dbReference type="NCBI Taxonomy" id="2665158"/>
    <lineage>
        <taxon>Bacteria</taxon>
        <taxon>Bacillati</taxon>
        <taxon>Actinomycetota</taxon>
        <taxon>Actinomycetes</taxon>
        <taxon>Nakamurellales</taxon>
        <taxon>Nakamurellaceae</taxon>
        <taxon>Nakamurella</taxon>
    </lineage>
</organism>
<feature type="region of interest" description="Disordered" evidence="5">
    <location>
        <begin position="12"/>
        <end position="42"/>
    </location>
</feature>
<dbReference type="GO" id="GO:0016651">
    <property type="term" value="F:oxidoreductase activity, acting on NAD(P)H"/>
    <property type="evidence" value="ECO:0007669"/>
    <property type="project" value="TreeGrafter"/>
</dbReference>
<dbReference type="Gene3D" id="3.30.390.30">
    <property type="match status" value="1"/>
</dbReference>
<feature type="domain" description="FAD/NAD(P)-binding" evidence="6">
    <location>
        <begin position="68"/>
        <end position="363"/>
    </location>
</feature>
<evidence type="ECO:0000313" key="9">
    <source>
        <dbReference type="Proteomes" id="UP000460221"/>
    </source>
</evidence>
<proteinExistence type="predicted"/>
<evidence type="ECO:0000259" key="7">
    <source>
        <dbReference type="Pfam" id="PF14759"/>
    </source>
</evidence>
<gene>
    <name evidence="8" type="ORF">GIS00_01475</name>
</gene>
<evidence type="ECO:0000256" key="2">
    <source>
        <dbReference type="ARBA" id="ARBA00022630"/>
    </source>
</evidence>
<keyword evidence="3" id="KW-0274">FAD</keyword>
<evidence type="ECO:0000256" key="4">
    <source>
        <dbReference type="ARBA" id="ARBA00023002"/>
    </source>
</evidence>
<dbReference type="Pfam" id="PF07992">
    <property type="entry name" value="Pyr_redox_2"/>
    <property type="match status" value="1"/>
</dbReference>
<keyword evidence="2" id="KW-0285">Flavoprotein</keyword>
<dbReference type="GO" id="GO:0005737">
    <property type="term" value="C:cytoplasm"/>
    <property type="evidence" value="ECO:0007669"/>
    <property type="project" value="TreeGrafter"/>
</dbReference>
<feature type="domain" description="Reductase C-terminal" evidence="7">
    <location>
        <begin position="382"/>
        <end position="464"/>
    </location>
</feature>
<name>A0A7K1FIA0_9ACTN</name>
<dbReference type="AlphaFoldDB" id="A0A7K1FIA0"/>
<dbReference type="InterPro" id="IPR028202">
    <property type="entry name" value="Reductase_C"/>
</dbReference>
<dbReference type="PANTHER" id="PTHR43557">
    <property type="entry name" value="APOPTOSIS-INDUCING FACTOR 1"/>
    <property type="match status" value="1"/>
</dbReference>
<protein>
    <submittedName>
        <fullName evidence="8">NAD(P)-binding protein</fullName>
    </submittedName>
</protein>
<accession>A0A7K1FIA0</accession>
<comment type="cofactor">
    <cofactor evidence="1">
        <name>FAD</name>
        <dbReference type="ChEBI" id="CHEBI:57692"/>
    </cofactor>
</comment>
<keyword evidence="9" id="KW-1185">Reference proteome</keyword>
<comment type="caution">
    <text evidence="8">The sequence shown here is derived from an EMBL/GenBank/DDBJ whole genome shotgun (WGS) entry which is preliminary data.</text>
</comment>
<dbReference type="SUPFAM" id="SSF55424">
    <property type="entry name" value="FAD/NAD-linked reductases, dimerisation (C-terminal) domain"/>
    <property type="match status" value="1"/>
</dbReference>
<reference evidence="8 9" key="1">
    <citation type="submission" date="2019-11" db="EMBL/GenBank/DDBJ databases">
        <authorList>
            <person name="Jiang L.-Q."/>
        </authorList>
    </citation>
    <scope>NUCLEOTIDE SEQUENCE [LARGE SCALE GENOMIC DNA]</scope>
    <source>
        <strain evidence="8 9">YIM 132087</strain>
    </source>
</reference>
<keyword evidence="4" id="KW-0560">Oxidoreductase</keyword>
<dbReference type="Gene3D" id="3.50.50.60">
    <property type="entry name" value="FAD/NAD(P)-binding domain"/>
    <property type="match status" value="2"/>
</dbReference>
<evidence type="ECO:0000256" key="5">
    <source>
        <dbReference type="SAM" id="MobiDB-lite"/>
    </source>
</evidence>
<sequence>MLDLPCLRAAGPARGAAGDGAGRGRDAGSHRGSAPAGEPVVLPDRARRTARRVATDDAVAPGVIVDPIVVVGAGHAGAQLAVSLRESGYDGPVLLLGGEGEVPYQRPPLSKAYLHGGNASELPFRPAEAYAALGVDLETGVDVTALDQEAAAVVLADGRRLRYSTVVLATGAEAAVPPLPGTALPGVHTLVTRADADALSADLAATDRLVVIGGGVVGLEVATTARKRGLDVVVIEATDRLMGRMLGADLSRVLLDRHRAGGVDIRLDLQAAEIVAGADGRVAGVRLVDGVVLPAGAVLIGIGARPRVEVAAAAGLAVDGGVLVDQEFRTADPRVRAIGDCAAVVGPDGVQRYRSVQNATDQARRLAALLTGALPVPAAVPWFWSEQAGCRIQIAGDLASADRYLVRAGRRGGTTVFGFRDGVLVGAESVDDAASHLAVRTLLAHVPPTFDDFLDPDVDLRDLVARSRSATSLSG</sequence>
<evidence type="ECO:0000259" key="6">
    <source>
        <dbReference type="Pfam" id="PF07992"/>
    </source>
</evidence>
<evidence type="ECO:0000256" key="1">
    <source>
        <dbReference type="ARBA" id="ARBA00001974"/>
    </source>
</evidence>
<dbReference type="EMBL" id="WLYK01000001">
    <property type="protein sequence ID" value="MTD12614.1"/>
    <property type="molecule type" value="Genomic_DNA"/>
</dbReference>
<dbReference type="PANTHER" id="PTHR43557:SF2">
    <property type="entry name" value="RIESKE DOMAIN-CONTAINING PROTEIN-RELATED"/>
    <property type="match status" value="1"/>
</dbReference>
<dbReference type="InterPro" id="IPR050446">
    <property type="entry name" value="FAD-oxidoreductase/Apoptosis"/>
</dbReference>
<dbReference type="InterPro" id="IPR036188">
    <property type="entry name" value="FAD/NAD-bd_sf"/>
</dbReference>